<feature type="compositionally biased region" description="Polar residues" evidence="1">
    <location>
        <begin position="53"/>
        <end position="63"/>
    </location>
</feature>
<dbReference type="Gene3D" id="3.60.21.10">
    <property type="match status" value="1"/>
</dbReference>
<dbReference type="SUPFAM" id="SSF56300">
    <property type="entry name" value="Metallo-dependent phosphatases"/>
    <property type="match status" value="1"/>
</dbReference>
<dbReference type="InterPro" id="IPR029052">
    <property type="entry name" value="Metallo-depent_PP-like"/>
</dbReference>
<sequence>MTKPPLGPVLALLVAGAIGCSAVTPSAPSASAVPDSDPPALTFTAPPVEPTGDASSQGRSTTPAAERGPRDRPSVPTAPELSGAYRFVSAPDFLNQDVADLTADGRTQYIDRRTGEVANSTNDDYDAALDHVIDEMASHGTDDVLVAGDLVEGRWGRDDARTGVFGPVRTQSQRLRAWRRAADVYYPAWRERFETRGLTTYPALGDHEIGDDPWQARNDPWIDFKRRHVPEFKRIYADHMLTGEDGRPRFTDRPAGQARRTAYAVRLDPDVLLVTIDVFERRGGDVHMSVDRAQLRWLQRVLRQARKDDVPWVMVQGHVPMTPKVRVRNSSNLVYEKGARSALWKAMVDGGVDVYLSGEVHDQTVHVRDGVLQVSHGSLLYRGEASYVLGQATADRLVLENHQFRGEIGFEDRLWTTSRQGAPGHISYPDASVVTGTLAASRTRSGGLRVDDAEGVLAPRG</sequence>
<reference evidence="4" key="1">
    <citation type="submission" date="2022-08" db="EMBL/GenBank/DDBJ databases">
        <title>Genome sequencing of Nocardioides sp. STR2.</title>
        <authorList>
            <person name="So Y."/>
        </authorList>
    </citation>
    <scope>NUCLEOTIDE SEQUENCE</scope>
    <source>
        <strain evidence="4">STR2</strain>
    </source>
</reference>
<dbReference type="PROSITE" id="PS51257">
    <property type="entry name" value="PROKAR_LIPOPROTEIN"/>
    <property type="match status" value="1"/>
</dbReference>
<feature type="compositionally biased region" description="Low complexity" evidence="1">
    <location>
        <begin position="24"/>
        <end position="40"/>
    </location>
</feature>
<evidence type="ECO:0000313" key="4">
    <source>
        <dbReference type="EMBL" id="MCY4727517.1"/>
    </source>
</evidence>
<dbReference type="Pfam" id="PF00149">
    <property type="entry name" value="Metallophos"/>
    <property type="match status" value="1"/>
</dbReference>
<feature type="signal peptide" evidence="2">
    <location>
        <begin position="1"/>
        <end position="32"/>
    </location>
</feature>
<organism evidence="4 5">
    <name type="scientific">Nocardioides pini</name>
    <dbReference type="NCBI Taxonomy" id="2975053"/>
    <lineage>
        <taxon>Bacteria</taxon>
        <taxon>Bacillati</taxon>
        <taxon>Actinomycetota</taxon>
        <taxon>Actinomycetes</taxon>
        <taxon>Propionibacteriales</taxon>
        <taxon>Nocardioidaceae</taxon>
        <taxon>Nocardioides</taxon>
    </lineage>
</organism>
<name>A0ABT4CEW4_9ACTN</name>
<dbReference type="InterPro" id="IPR004843">
    <property type="entry name" value="Calcineurin-like_PHP"/>
</dbReference>
<feature type="chain" id="PRO_5047294526" evidence="2">
    <location>
        <begin position="33"/>
        <end position="461"/>
    </location>
</feature>
<keyword evidence="5" id="KW-1185">Reference proteome</keyword>
<protein>
    <submittedName>
        <fullName evidence="4">Metallophosphoesterase</fullName>
    </submittedName>
</protein>
<dbReference type="Proteomes" id="UP001074726">
    <property type="component" value="Unassembled WGS sequence"/>
</dbReference>
<gene>
    <name evidence="4" type="ORF">NYO98_14615</name>
</gene>
<comment type="caution">
    <text evidence="4">The sequence shown here is derived from an EMBL/GenBank/DDBJ whole genome shotgun (WGS) entry which is preliminary data.</text>
</comment>
<evidence type="ECO:0000313" key="5">
    <source>
        <dbReference type="Proteomes" id="UP001074726"/>
    </source>
</evidence>
<dbReference type="RefSeq" id="WP_268112473.1">
    <property type="nucleotide sequence ID" value="NZ_JAPPUX010000004.1"/>
</dbReference>
<evidence type="ECO:0000256" key="1">
    <source>
        <dbReference type="SAM" id="MobiDB-lite"/>
    </source>
</evidence>
<feature type="region of interest" description="Disordered" evidence="1">
    <location>
        <begin position="24"/>
        <end position="79"/>
    </location>
</feature>
<evidence type="ECO:0000259" key="3">
    <source>
        <dbReference type="Pfam" id="PF00149"/>
    </source>
</evidence>
<proteinExistence type="predicted"/>
<dbReference type="EMBL" id="JAPPUX010000004">
    <property type="protein sequence ID" value="MCY4727517.1"/>
    <property type="molecule type" value="Genomic_DNA"/>
</dbReference>
<feature type="domain" description="Calcineurin-like phosphoesterase" evidence="3">
    <location>
        <begin position="126"/>
        <end position="362"/>
    </location>
</feature>
<evidence type="ECO:0000256" key="2">
    <source>
        <dbReference type="SAM" id="SignalP"/>
    </source>
</evidence>
<accession>A0ABT4CEW4</accession>
<keyword evidence="2" id="KW-0732">Signal</keyword>